<protein>
    <submittedName>
        <fullName evidence="2">Uma2 family endonuclease</fullName>
    </submittedName>
</protein>
<comment type="caution">
    <text evidence="2">The sequence shown here is derived from an EMBL/GenBank/DDBJ whole genome shotgun (WGS) entry which is preliminary data.</text>
</comment>
<evidence type="ECO:0000313" key="3">
    <source>
        <dbReference type="Proteomes" id="UP001198200"/>
    </source>
</evidence>
<gene>
    <name evidence="2" type="ORF">LKD48_11880</name>
</gene>
<dbReference type="PANTHER" id="PTHR34107:SF4">
    <property type="entry name" value="SLL1222 PROTEIN"/>
    <property type="match status" value="1"/>
</dbReference>
<dbReference type="SUPFAM" id="SSF52980">
    <property type="entry name" value="Restriction endonuclease-like"/>
    <property type="match status" value="1"/>
</dbReference>
<dbReference type="EMBL" id="JAJEQN010000032">
    <property type="protein sequence ID" value="MCC2222324.1"/>
    <property type="molecule type" value="Genomic_DNA"/>
</dbReference>
<keyword evidence="3" id="KW-1185">Reference proteome</keyword>
<dbReference type="Gene3D" id="3.90.1570.10">
    <property type="entry name" value="tt1808, chain A"/>
    <property type="match status" value="1"/>
</dbReference>
<dbReference type="InterPro" id="IPR011335">
    <property type="entry name" value="Restrct_endonuc-II-like"/>
</dbReference>
<dbReference type="AlphaFoldDB" id="A0AAE3JCZ4"/>
<keyword evidence="2" id="KW-0255">Endonuclease</keyword>
<organism evidence="2 3">
    <name type="scientific">Anthropogastromicrobium aceti</name>
    <dbReference type="NCBI Taxonomy" id="2981768"/>
    <lineage>
        <taxon>Bacteria</taxon>
        <taxon>Bacillati</taxon>
        <taxon>Bacillota</taxon>
        <taxon>Clostridia</taxon>
        <taxon>Lachnospirales</taxon>
        <taxon>Lachnospiraceae</taxon>
        <taxon>Anthropogastromicrobium</taxon>
    </lineage>
</organism>
<evidence type="ECO:0000313" key="2">
    <source>
        <dbReference type="EMBL" id="MCC2222324.1"/>
    </source>
</evidence>
<dbReference type="Proteomes" id="UP001198200">
    <property type="component" value="Unassembled WGS sequence"/>
</dbReference>
<proteinExistence type="predicted"/>
<dbReference type="RefSeq" id="WP_308732097.1">
    <property type="nucleotide sequence ID" value="NZ_JAJEQN010000032.1"/>
</dbReference>
<dbReference type="InterPro" id="IPR012296">
    <property type="entry name" value="Nuclease_put_TT1808"/>
</dbReference>
<dbReference type="Pfam" id="PF05685">
    <property type="entry name" value="Uma2"/>
    <property type="match status" value="1"/>
</dbReference>
<sequence length="189" mass="21491">MALEKKEEWKTIADVEALPEGTRAELIDGEIFYNMAAPTVVHQEIVGFLTRKIGNYIESNNGKCKVYPAPFDVQLSANDKYNLVQPDVTVVCDRDKLSNGKRCIGAPDWVIEVVSPSTENNDYIRKLMKYSMAGVREYWIIDPKNDRIVVYNLEMGLQAGAFDPPKTLKEKVKVNIYPELEIDFSQLEL</sequence>
<reference evidence="2 3" key="1">
    <citation type="submission" date="2021-10" db="EMBL/GenBank/DDBJ databases">
        <title>Anaerobic single-cell dispensing facilitates the cultivation of human gut bacteria.</title>
        <authorList>
            <person name="Afrizal A."/>
        </authorList>
    </citation>
    <scope>NUCLEOTIDE SEQUENCE [LARGE SCALE GENOMIC DNA]</scope>
    <source>
        <strain evidence="2 3">CLA-AA-H224</strain>
    </source>
</reference>
<dbReference type="InterPro" id="IPR008538">
    <property type="entry name" value="Uma2"/>
</dbReference>
<dbReference type="PANTHER" id="PTHR34107">
    <property type="entry name" value="SLL0198 PROTEIN-RELATED"/>
    <property type="match status" value="1"/>
</dbReference>
<keyword evidence="2" id="KW-0378">Hydrolase</keyword>
<evidence type="ECO:0000259" key="1">
    <source>
        <dbReference type="Pfam" id="PF05685"/>
    </source>
</evidence>
<accession>A0AAE3JCZ4</accession>
<name>A0AAE3JCZ4_9FIRM</name>
<feature type="domain" description="Putative restriction endonuclease" evidence="1">
    <location>
        <begin position="14"/>
        <end position="156"/>
    </location>
</feature>
<keyword evidence="2" id="KW-0540">Nuclease</keyword>
<dbReference type="CDD" id="cd06260">
    <property type="entry name" value="DUF820-like"/>
    <property type="match status" value="1"/>
</dbReference>
<dbReference type="GO" id="GO:0004519">
    <property type="term" value="F:endonuclease activity"/>
    <property type="evidence" value="ECO:0007669"/>
    <property type="project" value="UniProtKB-KW"/>
</dbReference>